<comment type="caution">
    <text evidence="11">The sequence shown here is derived from an EMBL/GenBank/DDBJ whole genome shotgun (WGS) entry which is preliminary data.</text>
</comment>
<comment type="subcellular location">
    <subcellularLocation>
        <location evidence="7">Cytoplasm</location>
    </subcellularLocation>
</comment>
<dbReference type="InterPro" id="IPR000795">
    <property type="entry name" value="T_Tr_GTP-bd_dom"/>
</dbReference>
<dbReference type="InterPro" id="IPR005225">
    <property type="entry name" value="Small_GTP-bd"/>
</dbReference>
<sequence>MNVTELARKLRINTVELLEVLPQYGFDIGRKAIKIDDATAEQVIRRWKYIKRELEEKKKKELEEKKLKEKELRKELGQDVTLGDKLTVREFAEKLNMTVTQIITELMKNGILANQNQNLDFDTMSIMAEDLGFIVHKEDGNIEDEKKEEERVQSLEEALAKGKNLQPRAPVIVVMGHVDHGKTKLLDTIRHANIIDTEAGGITQHIGAYQTIWKDPKNKKERALTFIDTPGHEAFTMMRSRGAKVADIAILIVAADDGVKPQTEEAINIIKAAKLPFVVAINKIDKESADIQKTKTDLSQKGVLAEEWGGNVPMVEISAKQNTNIDKLLDVLLLVADMNEDKIKADRELPAIGTVIESNVDKGMGPVATVLIQSGTLHRGDKLVLNNEIYGKVRAMKNYKGELVDEAGPSVPIQIIGFKIAPEVGDVLDITKESTATEINLRKKKSEQTGAERTIITADNDSGDEEKKKTLNIVVKADVLGSLEAIVSSFEKIRHAEVGVKIIGKGLGNITEDDVKKATTSGATVIGFNVNATPLAGSMMREENVQFLQYDVIYDLIDWVKEELGILLSDEKIITEIGNMKVVAIFRKEKGAMIVGGRIESGKVMKNVLARVKHEKLEMGIGKITECRMGQSVTKEVHEGMECGVRFEGKPRIEIGDVLEFYTEETKAREIQFL</sequence>
<dbReference type="Pfam" id="PF22042">
    <property type="entry name" value="EF-G_D2"/>
    <property type="match status" value="1"/>
</dbReference>
<dbReference type="Pfam" id="PF04760">
    <property type="entry name" value="IF2_N"/>
    <property type="match status" value="1"/>
</dbReference>
<organism evidence="11 12">
    <name type="scientific">Candidatus Magasanikbacteria bacterium CG10_big_fil_rev_8_21_14_0_10_36_16</name>
    <dbReference type="NCBI Taxonomy" id="1974645"/>
    <lineage>
        <taxon>Bacteria</taxon>
        <taxon>Candidatus Magasanikiibacteriota</taxon>
    </lineage>
</organism>
<dbReference type="SUPFAM" id="SSF52156">
    <property type="entry name" value="Initiation factor IF2/eIF5b, domain 3"/>
    <property type="match status" value="1"/>
</dbReference>
<dbReference type="Gene3D" id="2.40.30.10">
    <property type="entry name" value="Translation factors"/>
    <property type="match status" value="2"/>
</dbReference>
<dbReference type="NCBIfam" id="TIGR00231">
    <property type="entry name" value="small_GTP"/>
    <property type="match status" value="1"/>
</dbReference>
<protein>
    <recommendedName>
        <fullName evidence="2 7">Translation initiation factor IF-2</fullName>
    </recommendedName>
</protein>
<dbReference type="Gene3D" id="3.40.50.300">
    <property type="entry name" value="P-loop containing nucleotide triphosphate hydrolases"/>
    <property type="match status" value="1"/>
</dbReference>
<feature type="binding site" evidence="7">
    <location>
        <begin position="282"/>
        <end position="285"/>
    </location>
    <ligand>
        <name>GTP</name>
        <dbReference type="ChEBI" id="CHEBI:37565"/>
    </ligand>
</feature>
<feature type="binding site" evidence="7">
    <location>
        <begin position="228"/>
        <end position="232"/>
    </location>
    <ligand>
        <name>GTP</name>
        <dbReference type="ChEBI" id="CHEBI:37565"/>
    </ligand>
</feature>
<dbReference type="Pfam" id="PF11987">
    <property type="entry name" value="IF-2"/>
    <property type="match status" value="1"/>
</dbReference>
<keyword evidence="9" id="KW-0175">Coiled coil</keyword>
<dbReference type="Proteomes" id="UP000230852">
    <property type="component" value="Unassembled WGS sequence"/>
</dbReference>
<feature type="coiled-coil region" evidence="9">
    <location>
        <begin position="44"/>
        <end position="79"/>
    </location>
</feature>
<gene>
    <name evidence="7" type="primary">infB</name>
    <name evidence="11" type="ORF">COU28_04325</name>
</gene>
<keyword evidence="6 7" id="KW-0342">GTP-binding</keyword>
<evidence type="ECO:0000256" key="5">
    <source>
        <dbReference type="ARBA" id="ARBA00022917"/>
    </source>
</evidence>
<keyword evidence="7" id="KW-0963">Cytoplasm</keyword>
<dbReference type="EMBL" id="PFBU01000082">
    <property type="protein sequence ID" value="PIR77945.1"/>
    <property type="molecule type" value="Genomic_DNA"/>
</dbReference>
<dbReference type="InterPro" id="IPR015760">
    <property type="entry name" value="TIF_IF2"/>
</dbReference>
<dbReference type="InterPro" id="IPR000178">
    <property type="entry name" value="TF_IF2_bacterial-like"/>
</dbReference>
<evidence type="ECO:0000256" key="9">
    <source>
        <dbReference type="SAM" id="Coils"/>
    </source>
</evidence>
<feature type="domain" description="Tr-type G" evidence="10">
    <location>
        <begin position="167"/>
        <end position="342"/>
    </location>
</feature>
<dbReference type="PRINTS" id="PR00315">
    <property type="entry name" value="ELONGATNFCT"/>
</dbReference>
<evidence type="ECO:0000256" key="6">
    <source>
        <dbReference type="ARBA" id="ARBA00023134"/>
    </source>
</evidence>
<evidence type="ECO:0000256" key="1">
    <source>
        <dbReference type="ARBA" id="ARBA00007733"/>
    </source>
</evidence>
<dbReference type="HAMAP" id="MF_00100_B">
    <property type="entry name" value="IF_2_B"/>
    <property type="match status" value="1"/>
</dbReference>
<dbReference type="PANTHER" id="PTHR43381">
    <property type="entry name" value="TRANSLATION INITIATION FACTOR IF-2-RELATED"/>
    <property type="match status" value="1"/>
</dbReference>
<comment type="similarity">
    <text evidence="1 7 8">Belongs to the TRAFAC class translation factor GTPase superfamily. Classic translation factor GTPase family. IF-2 subfamily.</text>
</comment>
<evidence type="ECO:0000313" key="12">
    <source>
        <dbReference type="Proteomes" id="UP000230852"/>
    </source>
</evidence>
<dbReference type="InterPro" id="IPR044145">
    <property type="entry name" value="IF2_II"/>
</dbReference>
<evidence type="ECO:0000256" key="4">
    <source>
        <dbReference type="ARBA" id="ARBA00022741"/>
    </source>
</evidence>
<dbReference type="InterPro" id="IPR036925">
    <property type="entry name" value="TIF_IF2_dom3_sf"/>
</dbReference>
<evidence type="ECO:0000256" key="7">
    <source>
        <dbReference type="HAMAP-Rule" id="MF_00100"/>
    </source>
</evidence>
<dbReference type="AlphaFoldDB" id="A0A2H0TXI9"/>
<dbReference type="Gene3D" id="3.40.50.10050">
    <property type="entry name" value="Translation initiation factor IF- 2, domain 3"/>
    <property type="match status" value="1"/>
</dbReference>
<dbReference type="FunFam" id="3.40.50.300:FF:000019">
    <property type="entry name" value="Translation initiation factor IF-2"/>
    <property type="match status" value="1"/>
</dbReference>
<dbReference type="CDD" id="cd03702">
    <property type="entry name" value="IF2_mtIF2_II"/>
    <property type="match status" value="1"/>
</dbReference>
<dbReference type="GO" id="GO:0005525">
    <property type="term" value="F:GTP binding"/>
    <property type="evidence" value="ECO:0007669"/>
    <property type="project" value="UniProtKB-KW"/>
</dbReference>
<evidence type="ECO:0000256" key="8">
    <source>
        <dbReference type="RuleBase" id="RU000644"/>
    </source>
</evidence>
<name>A0A2H0TXI9_9BACT</name>
<comment type="function">
    <text evidence="7 8">One of the essential components for the initiation of protein synthesis. Protects formylmethionyl-tRNA from spontaneous hydrolysis and promotes its binding to the 30S ribosomal subunits. Also involved in the hydrolysis of GTP during the formation of the 70S ribosomal complex.</text>
</comment>
<evidence type="ECO:0000259" key="10">
    <source>
        <dbReference type="PROSITE" id="PS51722"/>
    </source>
</evidence>
<comment type="caution">
    <text evidence="7">Lacks conserved residue(s) required for the propagation of feature annotation.</text>
</comment>
<feature type="binding site" evidence="7">
    <location>
        <begin position="176"/>
        <end position="183"/>
    </location>
    <ligand>
        <name>GTP</name>
        <dbReference type="ChEBI" id="CHEBI:37565"/>
    </ligand>
</feature>
<dbReference type="InterPro" id="IPR009000">
    <property type="entry name" value="Transl_B-barrel_sf"/>
</dbReference>
<dbReference type="PANTHER" id="PTHR43381:SF4">
    <property type="entry name" value="EUKARYOTIC TRANSLATION INITIATION FACTOR 5B"/>
    <property type="match status" value="1"/>
</dbReference>
<reference evidence="12" key="1">
    <citation type="submission" date="2017-09" db="EMBL/GenBank/DDBJ databases">
        <title>Depth-based differentiation of microbial function through sediment-hosted aquifers and enrichment of novel symbionts in the deep terrestrial subsurface.</title>
        <authorList>
            <person name="Probst A.J."/>
            <person name="Ladd B."/>
            <person name="Jarett J.K."/>
            <person name="Geller-Mcgrath D.E."/>
            <person name="Sieber C.M.K."/>
            <person name="Emerson J.B."/>
            <person name="Anantharaman K."/>
            <person name="Thomas B.C."/>
            <person name="Malmstrom R."/>
            <person name="Stieglmeier M."/>
            <person name="Klingl A."/>
            <person name="Woyke T."/>
            <person name="Ryan C.M."/>
            <person name="Banfield J.F."/>
        </authorList>
    </citation>
    <scope>NUCLEOTIDE SEQUENCE [LARGE SCALE GENOMIC DNA]</scope>
</reference>
<dbReference type="InterPro" id="IPR023115">
    <property type="entry name" value="TIF_IF2_dom3"/>
</dbReference>
<dbReference type="SUPFAM" id="SSF50447">
    <property type="entry name" value="Translation proteins"/>
    <property type="match status" value="2"/>
</dbReference>
<evidence type="ECO:0000256" key="3">
    <source>
        <dbReference type="ARBA" id="ARBA00022540"/>
    </source>
</evidence>
<dbReference type="FunFam" id="3.40.50.10050:FF:000001">
    <property type="entry name" value="Translation initiation factor IF-2"/>
    <property type="match status" value="1"/>
</dbReference>
<dbReference type="CDD" id="cd01887">
    <property type="entry name" value="IF2_eIF5B"/>
    <property type="match status" value="1"/>
</dbReference>
<evidence type="ECO:0000313" key="11">
    <source>
        <dbReference type="EMBL" id="PIR77945.1"/>
    </source>
</evidence>
<accession>A0A2H0TXI9</accession>
<keyword evidence="5 7" id="KW-0648">Protein biosynthesis</keyword>
<dbReference type="GO" id="GO:0003924">
    <property type="term" value="F:GTPase activity"/>
    <property type="evidence" value="ECO:0007669"/>
    <property type="project" value="UniProtKB-UniRule"/>
</dbReference>
<dbReference type="InterPro" id="IPR027417">
    <property type="entry name" value="P-loop_NTPase"/>
</dbReference>
<dbReference type="Pfam" id="PF00009">
    <property type="entry name" value="GTP_EFTU"/>
    <property type="match status" value="1"/>
</dbReference>
<evidence type="ECO:0000256" key="2">
    <source>
        <dbReference type="ARBA" id="ARBA00020675"/>
    </source>
</evidence>
<dbReference type="InterPro" id="IPR053905">
    <property type="entry name" value="EF-G-like_DII"/>
</dbReference>
<dbReference type="NCBIfam" id="TIGR00487">
    <property type="entry name" value="IF-2"/>
    <property type="match status" value="1"/>
</dbReference>
<keyword evidence="4 7" id="KW-0547">Nucleotide-binding</keyword>
<keyword evidence="3 7" id="KW-0396">Initiation factor</keyword>
<dbReference type="PROSITE" id="PS51722">
    <property type="entry name" value="G_TR_2"/>
    <property type="match status" value="1"/>
</dbReference>
<dbReference type="GO" id="GO:0005737">
    <property type="term" value="C:cytoplasm"/>
    <property type="evidence" value="ECO:0007669"/>
    <property type="project" value="UniProtKB-SubCell"/>
</dbReference>
<dbReference type="SUPFAM" id="SSF52540">
    <property type="entry name" value="P-loop containing nucleoside triphosphate hydrolases"/>
    <property type="match status" value="1"/>
</dbReference>
<dbReference type="InterPro" id="IPR006847">
    <property type="entry name" value="IF2_N"/>
</dbReference>
<dbReference type="GO" id="GO:0003743">
    <property type="term" value="F:translation initiation factor activity"/>
    <property type="evidence" value="ECO:0007669"/>
    <property type="project" value="UniProtKB-UniRule"/>
</dbReference>
<proteinExistence type="inferred from homology"/>